<evidence type="ECO:0000313" key="4">
    <source>
        <dbReference type="Proteomes" id="UP000182146"/>
    </source>
</evidence>
<dbReference type="STRING" id="392333.SAMN05660860_01877"/>
<reference evidence="3 4" key="1">
    <citation type="submission" date="2016-10" db="EMBL/GenBank/DDBJ databases">
        <authorList>
            <person name="de Groot N.N."/>
        </authorList>
    </citation>
    <scope>NUCLEOTIDE SEQUENCE [LARGE SCALE GENOMIC DNA]</scope>
    <source>
        <strain evidence="3 4">DSM 17813</strain>
    </source>
</reference>
<dbReference type="Gene3D" id="1.20.1600.10">
    <property type="entry name" value="Outer membrane efflux proteins (OEP)"/>
    <property type="match status" value="1"/>
</dbReference>
<dbReference type="AlphaFoldDB" id="A0A1G9QR30"/>
<dbReference type="PANTHER" id="PTHR30203">
    <property type="entry name" value="OUTER MEMBRANE CATION EFFLUX PROTEIN"/>
    <property type="match status" value="1"/>
</dbReference>
<accession>A0A1G9QR30</accession>
<evidence type="ECO:0000256" key="1">
    <source>
        <dbReference type="SAM" id="Coils"/>
    </source>
</evidence>
<dbReference type="InterPro" id="IPR010131">
    <property type="entry name" value="MdtP/NodT-like"/>
</dbReference>
<feature type="coiled-coil region" evidence="1">
    <location>
        <begin position="523"/>
        <end position="550"/>
    </location>
</feature>
<keyword evidence="1" id="KW-0175">Coiled coil</keyword>
<evidence type="ECO:0000256" key="2">
    <source>
        <dbReference type="SAM" id="MobiDB-lite"/>
    </source>
</evidence>
<proteinExistence type="predicted"/>
<evidence type="ECO:0000313" key="3">
    <source>
        <dbReference type="EMBL" id="SDM13466.1"/>
    </source>
</evidence>
<dbReference type="GO" id="GO:0015562">
    <property type="term" value="F:efflux transmembrane transporter activity"/>
    <property type="evidence" value="ECO:0007669"/>
    <property type="project" value="InterPro"/>
</dbReference>
<name>A0A1G9QR30_9BACT</name>
<dbReference type="PANTHER" id="PTHR30203:SF33">
    <property type="entry name" value="BLR4455 PROTEIN"/>
    <property type="match status" value="1"/>
</dbReference>
<feature type="compositionally biased region" description="Polar residues" evidence="2">
    <location>
        <begin position="207"/>
        <end position="220"/>
    </location>
</feature>
<sequence>MWKDYGNNRKQLSNKPAGVYHFFMWMTINRTRAGALWVSLFFLFATGCAGPAGHFSKAERVAGQIITDKQQQALGRIEPFSVVPAEQTLRYRLLGEQGLATSHPASGGSHKLDSISHWPRTGYSELLEKDQGDAHIVIDAQEPLSLSLFDALQVAAANSREYQDAKERVFRAALALDLERNTFRNILFARGESQISTDRSGEKTRSGVENSASGGVSRALQSGTQLTTQIAFDLVRMLNAGGSSSMGLQADASIAIPLWRGSGRHIVGEPLLQAERDVVYAIWEFERFKHTFVVGVASGYLGVLSQLDQVENAEDNYRRLVSSTRRARRLADAGRLPEIQVDQAVQDELRARDRWISARQAYARTLDNFRISLGLPPDARVTPDRDELQRLADLARARLDAEGPAASASAGKVPPADAPIILNEPSMDDAGPYELPEQLALRLAFDYRLDLRIAQERTFDAQRGVVVAADALKGELTLLGRGFTGERRSLGSAALPDARLRPESGFYSALLSLDLPIERIAERNAFRNSYLNLEQRVRALQEQEDRVKGDVRNRLRDLVEFREGLHIQAQAVRVAQRRVESTSLFLQAGRAEIRDLLEAQEALVGAQNALTSALVNYRVAELELQRDMGVLKVDEKGLWTEFDTMEIRHEGS</sequence>
<gene>
    <name evidence="3" type="ORF">SAMN05660860_01877</name>
</gene>
<organism evidence="3 4">
    <name type="scientific">Geoalkalibacter ferrihydriticus</name>
    <dbReference type="NCBI Taxonomy" id="392333"/>
    <lineage>
        <taxon>Bacteria</taxon>
        <taxon>Pseudomonadati</taxon>
        <taxon>Thermodesulfobacteriota</taxon>
        <taxon>Desulfuromonadia</taxon>
        <taxon>Desulfuromonadales</taxon>
        <taxon>Geoalkalibacteraceae</taxon>
        <taxon>Geoalkalibacter</taxon>
    </lineage>
</organism>
<dbReference type="SUPFAM" id="SSF56954">
    <property type="entry name" value="Outer membrane efflux proteins (OEP)"/>
    <property type="match status" value="1"/>
</dbReference>
<dbReference type="EMBL" id="FNGU01000004">
    <property type="protein sequence ID" value="SDM13466.1"/>
    <property type="molecule type" value="Genomic_DNA"/>
</dbReference>
<feature type="region of interest" description="Disordered" evidence="2">
    <location>
        <begin position="197"/>
        <end position="220"/>
    </location>
</feature>
<dbReference type="Proteomes" id="UP000182146">
    <property type="component" value="Unassembled WGS sequence"/>
</dbReference>
<protein>
    <submittedName>
        <fullName evidence="3">Outer membrane protein TolC</fullName>
    </submittedName>
</protein>